<dbReference type="InterPro" id="IPR003679">
    <property type="entry name" value="Amioglycoside_AcTrfase"/>
</dbReference>
<dbReference type="EC" id="2.3.1.-" evidence="4"/>
<dbReference type="GO" id="GO:0046677">
    <property type="term" value="P:response to antibiotic"/>
    <property type="evidence" value="ECO:0007669"/>
    <property type="project" value="UniProtKB-KW"/>
</dbReference>
<keyword evidence="4" id="KW-0046">Antibiotic resistance</keyword>
<dbReference type="EMBL" id="DWYZ01000109">
    <property type="protein sequence ID" value="HJB28293.1"/>
    <property type="molecule type" value="Genomic_DNA"/>
</dbReference>
<dbReference type="SUPFAM" id="SSF110710">
    <property type="entry name" value="TTHA0583/YokD-like"/>
    <property type="match status" value="1"/>
</dbReference>
<accession>A0A9D2LT94</accession>
<reference evidence="5" key="2">
    <citation type="submission" date="2021-04" db="EMBL/GenBank/DDBJ databases">
        <authorList>
            <person name="Gilroy R."/>
        </authorList>
    </citation>
    <scope>NUCLEOTIDE SEQUENCE</scope>
    <source>
        <strain evidence="5">ChiSjej1B19-5720</strain>
    </source>
</reference>
<evidence type="ECO:0000313" key="5">
    <source>
        <dbReference type="EMBL" id="HJB28293.1"/>
    </source>
</evidence>
<evidence type="ECO:0000256" key="2">
    <source>
        <dbReference type="ARBA" id="ARBA00022679"/>
    </source>
</evidence>
<keyword evidence="3 4" id="KW-0012">Acyltransferase</keyword>
<name>A0A9D2LT94_9FIRM</name>
<dbReference type="GO" id="GO:0046353">
    <property type="term" value="F:aminoglycoside 3-N-acetyltransferase activity"/>
    <property type="evidence" value="ECO:0007669"/>
    <property type="project" value="UniProtKB-EC"/>
</dbReference>
<evidence type="ECO:0000256" key="3">
    <source>
        <dbReference type="ARBA" id="ARBA00023315"/>
    </source>
</evidence>
<dbReference type="InterPro" id="IPR028345">
    <property type="entry name" value="Antibiotic_NAT-like"/>
</dbReference>
<evidence type="ECO:0000313" key="6">
    <source>
        <dbReference type="Proteomes" id="UP000823842"/>
    </source>
</evidence>
<keyword evidence="2 4" id="KW-0808">Transferase</keyword>
<reference evidence="5" key="1">
    <citation type="journal article" date="2021" name="PeerJ">
        <title>Extensive microbial diversity within the chicken gut microbiome revealed by metagenomics and culture.</title>
        <authorList>
            <person name="Gilroy R."/>
            <person name="Ravi A."/>
            <person name="Getino M."/>
            <person name="Pursley I."/>
            <person name="Horton D.L."/>
            <person name="Alikhan N.F."/>
            <person name="Baker D."/>
            <person name="Gharbi K."/>
            <person name="Hall N."/>
            <person name="Watson M."/>
            <person name="Adriaenssens E.M."/>
            <person name="Foster-Nyarko E."/>
            <person name="Jarju S."/>
            <person name="Secka A."/>
            <person name="Antonio M."/>
            <person name="Oren A."/>
            <person name="Chaudhuri R.R."/>
            <person name="La Ragione R."/>
            <person name="Hildebrand F."/>
            <person name="Pallen M.J."/>
        </authorList>
    </citation>
    <scope>NUCLEOTIDE SEQUENCE</scope>
    <source>
        <strain evidence="5">ChiSjej1B19-5720</strain>
    </source>
</reference>
<comment type="caution">
    <text evidence="5">The sequence shown here is derived from an EMBL/GenBank/DDBJ whole genome shotgun (WGS) entry which is preliminary data.</text>
</comment>
<dbReference type="AlphaFoldDB" id="A0A9D2LT94"/>
<evidence type="ECO:0000256" key="4">
    <source>
        <dbReference type="RuleBase" id="RU365031"/>
    </source>
</evidence>
<organism evidence="5 6">
    <name type="scientific">Candidatus Blautia faecavium</name>
    <dbReference type="NCBI Taxonomy" id="2838487"/>
    <lineage>
        <taxon>Bacteria</taxon>
        <taxon>Bacillati</taxon>
        <taxon>Bacillota</taxon>
        <taxon>Clostridia</taxon>
        <taxon>Lachnospirales</taxon>
        <taxon>Lachnospiraceae</taxon>
        <taxon>Blautia</taxon>
    </lineage>
</organism>
<protein>
    <recommendedName>
        <fullName evidence="4">Aminoglycoside N(3)-acetyltransferase</fullName>
        <ecNumber evidence="4">2.3.1.-</ecNumber>
    </recommendedName>
</protein>
<gene>
    <name evidence="5" type="ORF">IAA06_05815</name>
</gene>
<dbReference type="PANTHER" id="PTHR11104:SF0">
    <property type="entry name" value="SPBETA PROPHAGE-DERIVED AMINOGLYCOSIDE N(3')-ACETYLTRANSFERASE-LIKE PROTEIN YOKD"/>
    <property type="match status" value="1"/>
</dbReference>
<comment type="similarity">
    <text evidence="1 4">Belongs to the antibiotic N-acetyltransferase family.</text>
</comment>
<comment type="catalytic activity">
    <reaction evidence="4">
        <text>a 2-deoxystreptamine antibiotic + acetyl-CoA = an N(3)-acetyl-2-deoxystreptamine antibiotic + CoA + H(+)</text>
        <dbReference type="Rhea" id="RHEA:12665"/>
        <dbReference type="ChEBI" id="CHEBI:15378"/>
        <dbReference type="ChEBI" id="CHEBI:57287"/>
        <dbReference type="ChEBI" id="CHEBI:57288"/>
        <dbReference type="ChEBI" id="CHEBI:57921"/>
        <dbReference type="ChEBI" id="CHEBI:77452"/>
        <dbReference type="EC" id="2.3.1.81"/>
    </reaction>
</comment>
<dbReference type="PANTHER" id="PTHR11104">
    <property type="entry name" value="AMINOGLYCOSIDE N3-ACETYLTRANSFERASE"/>
    <property type="match status" value="1"/>
</dbReference>
<dbReference type="Pfam" id="PF02522">
    <property type="entry name" value="Antibiotic_NAT"/>
    <property type="match status" value="1"/>
</dbReference>
<evidence type="ECO:0000256" key="1">
    <source>
        <dbReference type="ARBA" id="ARBA00006383"/>
    </source>
</evidence>
<proteinExistence type="inferred from homology"/>
<sequence length="273" mass="30783">MASDYKKEYKELERKIVLKQDILEALAYVGICKGQTVMVHTSLSSLGFVCGGAQVMIEALLEAVGDEGTIMMPAQSWKNLDPAAGVHWEEPEEWWPLIRENWPAYNKDITPTNTMGAVAEMFRKWPGALRSDHPARSVAAKGRYASYLTSDHDLSNIFGEGSPIGKLYELDGFVLLIGVGYDKNTSLHLADVRADYPGKHNSTEFSAVMENGRRVWKQYETLYVDGEDFNEIGRAFENECHVKKADLGNGTITLMKQRELVDFAVRWIEENRK</sequence>
<dbReference type="Proteomes" id="UP000823842">
    <property type="component" value="Unassembled WGS sequence"/>
</dbReference>